<organism evidence="3 4">
    <name type="scientific">Trichonephila clavata</name>
    <name type="common">Joro spider</name>
    <name type="synonym">Nephila clavata</name>
    <dbReference type="NCBI Taxonomy" id="2740835"/>
    <lineage>
        <taxon>Eukaryota</taxon>
        <taxon>Metazoa</taxon>
        <taxon>Ecdysozoa</taxon>
        <taxon>Arthropoda</taxon>
        <taxon>Chelicerata</taxon>
        <taxon>Arachnida</taxon>
        <taxon>Araneae</taxon>
        <taxon>Araneomorphae</taxon>
        <taxon>Entelegynae</taxon>
        <taxon>Araneoidea</taxon>
        <taxon>Nephilidae</taxon>
        <taxon>Trichonephila</taxon>
    </lineage>
</organism>
<dbReference type="AlphaFoldDB" id="A0A8X6F5C4"/>
<dbReference type="OrthoDB" id="8123891at2759"/>
<dbReference type="PANTHER" id="PTHR33273:SF2">
    <property type="entry name" value="ENDONUCLEASE_EXONUCLEASE_PHOSPHATASE DOMAIN-CONTAINING PROTEIN"/>
    <property type="match status" value="1"/>
</dbReference>
<feature type="domain" description="Pre-C2HC" evidence="2">
    <location>
        <begin position="49"/>
        <end position="117"/>
    </location>
</feature>
<evidence type="ECO:0000313" key="4">
    <source>
        <dbReference type="Proteomes" id="UP000887116"/>
    </source>
</evidence>
<reference evidence="3" key="1">
    <citation type="submission" date="2020-07" db="EMBL/GenBank/DDBJ databases">
        <title>Multicomponent nature underlies the extraordinary mechanical properties of spider dragline silk.</title>
        <authorList>
            <person name="Kono N."/>
            <person name="Nakamura H."/>
            <person name="Mori M."/>
            <person name="Yoshida Y."/>
            <person name="Ohtoshi R."/>
            <person name="Malay A.D."/>
            <person name="Moran D.A.P."/>
            <person name="Tomita M."/>
            <person name="Numata K."/>
            <person name="Arakawa K."/>
        </authorList>
    </citation>
    <scope>NUCLEOTIDE SEQUENCE</scope>
</reference>
<proteinExistence type="predicted"/>
<comment type="caution">
    <text evidence="3">The sequence shown here is derived from an EMBL/GenBank/DDBJ whole genome shotgun (WGS) entry which is preliminary data.</text>
</comment>
<name>A0A8X6F5C4_TRICU</name>
<evidence type="ECO:0000259" key="2">
    <source>
        <dbReference type="SMART" id="SM00596"/>
    </source>
</evidence>
<dbReference type="Proteomes" id="UP000887116">
    <property type="component" value="Unassembled WGS sequence"/>
</dbReference>
<evidence type="ECO:0000313" key="3">
    <source>
        <dbReference type="EMBL" id="GFQ69989.1"/>
    </source>
</evidence>
<accession>A0A8X6F5C4</accession>
<dbReference type="PANTHER" id="PTHR33273">
    <property type="entry name" value="DOMAIN-CONTAINING PROTEIN, PUTATIVE-RELATED"/>
    <property type="match status" value="1"/>
</dbReference>
<evidence type="ECO:0000256" key="1">
    <source>
        <dbReference type="SAM" id="MobiDB-lite"/>
    </source>
</evidence>
<sequence length="343" mass="38979">MKLFPETPAAYYQIRALIEELKLEAFTFQFPAEQEYKVVIRGMPADVPVEEVIQNLEELGIHPKECKVLINRRTNQPMPIFAVFLAKNADNKNIYNLKELCSMKIIVETMRRKYGPAQCYRCQGFFHSSKFCSRNPKCVKCGKPHLTRDCKKTKEEEPSCCHCQGEHPANYIGCPRNPLNRPPPPPKVNYWEERAKKRTEMQAAARATLSTQTNIQAEATTSSIQRQATPSAPKTQVTPSSHLTQVTPSSLQSQTNFPLLQNRNQTQETSSSHQTSHSSPTDPAKTSMTNQDPPSLMDTFSQVNDPEVQEMIDVVQQFITISKSNKSRAQRAMEIFSLLRIKF</sequence>
<feature type="compositionally biased region" description="Polar residues" evidence="1">
    <location>
        <begin position="208"/>
        <end position="264"/>
    </location>
</feature>
<dbReference type="EMBL" id="BMAO01010859">
    <property type="protein sequence ID" value="GFQ69989.1"/>
    <property type="molecule type" value="Genomic_DNA"/>
</dbReference>
<dbReference type="Pfam" id="PF07530">
    <property type="entry name" value="PRE_C2HC"/>
    <property type="match status" value="1"/>
</dbReference>
<feature type="compositionally biased region" description="Polar residues" evidence="1">
    <location>
        <begin position="280"/>
        <end position="298"/>
    </location>
</feature>
<gene>
    <name evidence="3" type="primary">ORF1_100</name>
    <name evidence="3" type="ORF">TNCT_485751</name>
</gene>
<protein>
    <submittedName>
        <fullName evidence="3">Nucleic-acid-binding protein from transposon X-element</fullName>
    </submittedName>
</protein>
<dbReference type="InterPro" id="IPR006579">
    <property type="entry name" value="Pre_C2HC_dom"/>
</dbReference>
<keyword evidence="4" id="KW-1185">Reference proteome</keyword>
<feature type="region of interest" description="Disordered" evidence="1">
    <location>
        <begin position="197"/>
        <end position="298"/>
    </location>
</feature>
<dbReference type="SMART" id="SM00596">
    <property type="entry name" value="PRE_C2HC"/>
    <property type="match status" value="1"/>
</dbReference>
<feature type="compositionally biased region" description="Low complexity" evidence="1">
    <location>
        <begin position="265"/>
        <end position="279"/>
    </location>
</feature>